<evidence type="ECO:0000313" key="4">
    <source>
        <dbReference type="Proteomes" id="UP001152795"/>
    </source>
</evidence>
<organism evidence="3 4">
    <name type="scientific">Paramuricea clavata</name>
    <name type="common">Red gorgonian</name>
    <name type="synonym">Violescent sea-whip</name>
    <dbReference type="NCBI Taxonomy" id="317549"/>
    <lineage>
        <taxon>Eukaryota</taxon>
        <taxon>Metazoa</taxon>
        <taxon>Cnidaria</taxon>
        <taxon>Anthozoa</taxon>
        <taxon>Octocorallia</taxon>
        <taxon>Malacalcyonacea</taxon>
        <taxon>Plexauridae</taxon>
        <taxon>Paramuricea</taxon>
    </lineage>
</organism>
<dbReference type="Proteomes" id="UP001152795">
    <property type="component" value="Unassembled WGS sequence"/>
</dbReference>
<comment type="caution">
    <text evidence="3">The sequence shown here is derived from an EMBL/GenBank/DDBJ whole genome shotgun (WGS) entry which is preliminary data.</text>
</comment>
<gene>
    <name evidence="3" type="ORF">PACLA_8A028069</name>
</gene>
<dbReference type="PANTHER" id="PTHR13857">
    <property type="entry name" value="MRNA EDITING ENZYME"/>
    <property type="match status" value="1"/>
</dbReference>
<dbReference type="GO" id="GO:0004126">
    <property type="term" value="F:cytidine deaminase activity"/>
    <property type="evidence" value="ECO:0007669"/>
    <property type="project" value="TreeGrafter"/>
</dbReference>
<dbReference type="PANTHER" id="PTHR13857:SF10">
    <property type="entry name" value="SINGLE-STRANDED DNA CYTOSINE DEAMINASE"/>
    <property type="match status" value="1"/>
</dbReference>
<dbReference type="EMBL" id="CACRXK020025632">
    <property type="protein sequence ID" value="CAB4039606.1"/>
    <property type="molecule type" value="Genomic_DNA"/>
</dbReference>
<keyword evidence="4" id="KW-1185">Reference proteome</keyword>
<dbReference type="Gene3D" id="3.40.140.10">
    <property type="entry name" value="Cytidine Deaminase, domain 2"/>
    <property type="match status" value="1"/>
</dbReference>
<dbReference type="GO" id="GO:0046872">
    <property type="term" value="F:metal ion binding"/>
    <property type="evidence" value="ECO:0007669"/>
    <property type="project" value="UniProtKB-KW"/>
</dbReference>
<accession>A0A6S7K2K5</accession>
<evidence type="ECO:0000313" key="3">
    <source>
        <dbReference type="EMBL" id="CAB4039606.1"/>
    </source>
</evidence>
<evidence type="ECO:0000256" key="2">
    <source>
        <dbReference type="ARBA" id="ARBA00022801"/>
    </source>
</evidence>
<dbReference type="OrthoDB" id="6073849at2759"/>
<proteinExistence type="predicted"/>
<feature type="non-terminal residue" evidence="3">
    <location>
        <position position="222"/>
    </location>
</feature>
<dbReference type="GO" id="GO:0003723">
    <property type="term" value="F:RNA binding"/>
    <property type="evidence" value="ECO:0007669"/>
    <property type="project" value="TreeGrafter"/>
</dbReference>
<dbReference type="Pfam" id="PF18750">
    <property type="entry name" value="SNAD4"/>
    <property type="match status" value="1"/>
</dbReference>
<reference evidence="3" key="1">
    <citation type="submission" date="2020-04" db="EMBL/GenBank/DDBJ databases">
        <authorList>
            <person name="Alioto T."/>
            <person name="Alioto T."/>
            <person name="Gomez Garrido J."/>
        </authorList>
    </citation>
    <scope>NUCLEOTIDE SEQUENCE</scope>
    <source>
        <strain evidence="3">A484AB</strain>
    </source>
</reference>
<evidence type="ECO:0000256" key="1">
    <source>
        <dbReference type="ARBA" id="ARBA00022723"/>
    </source>
</evidence>
<keyword evidence="2" id="KW-0378">Hydrolase</keyword>
<sequence length="222" mass="25854">MAQAAKKLWKNDIVKFIIPLQYHQRGWPTGKGSVIVLSKVKIYYAKSRIELLSDIHRYQGEKIHSEIDFLKKLRDKIEKEKGAGRQMERIEADLVQNYSPCSECADVFVKFKDFRKREGIKFSLKIEFANFYRHWETPYINGLKRLLENGVALKLLHGEDDWRAFLNDKTFVELTEHEKAKLLDRANSEDRKKNEKQAIKIFNNIRLGNDIAGLGNTSQPSG</sequence>
<dbReference type="GO" id="GO:0005737">
    <property type="term" value="C:cytoplasm"/>
    <property type="evidence" value="ECO:0007669"/>
    <property type="project" value="TreeGrafter"/>
</dbReference>
<dbReference type="GO" id="GO:0005634">
    <property type="term" value="C:nucleus"/>
    <property type="evidence" value="ECO:0007669"/>
    <property type="project" value="TreeGrafter"/>
</dbReference>
<protein>
    <submittedName>
        <fullName evidence="3">DNA dC</fullName>
    </submittedName>
</protein>
<keyword evidence="1" id="KW-0479">Metal-binding</keyword>
<name>A0A6S7K2K5_PARCT</name>
<dbReference type="InterPro" id="IPR050610">
    <property type="entry name" value="APOBEC_Cyt_Deaminase"/>
</dbReference>
<dbReference type="AlphaFoldDB" id="A0A6S7K2K5"/>
<dbReference type="GO" id="GO:0016554">
    <property type="term" value="P:cytidine to uridine editing"/>
    <property type="evidence" value="ECO:0007669"/>
    <property type="project" value="TreeGrafter"/>
</dbReference>